<dbReference type="SUPFAM" id="SSF89360">
    <property type="entry name" value="HesB-like domain"/>
    <property type="match status" value="1"/>
</dbReference>
<keyword evidence="3" id="KW-1185">Reference proteome</keyword>
<dbReference type="RefSeq" id="WP_390353406.1">
    <property type="nucleotide sequence ID" value="NZ_JBHUIZ010000003.1"/>
</dbReference>
<reference evidence="2 3" key="1">
    <citation type="submission" date="2023-10" db="EMBL/GenBank/DDBJ databases">
        <title>Virgibacillus halophilus 5B73C genome.</title>
        <authorList>
            <person name="Miliotis G."/>
            <person name="Sengupta P."/>
            <person name="Hameed A."/>
            <person name="Chuvochina M."/>
            <person name="Mcdonagh F."/>
            <person name="Simpson A.C."/>
            <person name="Singh N.K."/>
            <person name="Rekha P.D."/>
            <person name="Raman K."/>
            <person name="Hugenholtz P."/>
            <person name="Venkateswaran K."/>
        </authorList>
    </citation>
    <scope>NUCLEOTIDE SEQUENCE [LARGE SCALE GENOMIC DNA]</scope>
    <source>
        <strain evidence="2 3">5B73C</strain>
    </source>
</reference>
<dbReference type="EMBL" id="JAWDIP010000004">
    <property type="protein sequence ID" value="MDY0396511.1"/>
    <property type="molecule type" value="Genomic_DNA"/>
</dbReference>
<feature type="domain" description="Core" evidence="1">
    <location>
        <begin position="1"/>
        <end position="98"/>
    </location>
</feature>
<evidence type="ECO:0000313" key="3">
    <source>
        <dbReference type="Proteomes" id="UP001281447"/>
    </source>
</evidence>
<dbReference type="Proteomes" id="UP001281447">
    <property type="component" value="Unassembled WGS sequence"/>
</dbReference>
<dbReference type="Gene3D" id="2.60.300.12">
    <property type="entry name" value="HesB-like domain"/>
    <property type="match status" value="1"/>
</dbReference>
<accession>A0ABU5CB07</accession>
<protein>
    <submittedName>
        <fullName evidence="2">Iron-sulfur cluster biosynthesis family protein</fullName>
    </submittedName>
</protein>
<proteinExistence type="predicted"/>
<comment type="caution">
    <text evidence="2">The sequence shown here is derived from an EMBL/GenBank/DDBJ whole genome shotgun (WGS) entry which is preliminary data.</text>
</comment>
<dbReference type="InterPro" id="IPR035903">
    <property type="entry name" value="HesB-like_dom_sf"/>
</dbReference>
<evidence type="ECO:0000313" key="2">
    <source>
        <dbReference type="EMBL" id="MDY0396511.1"/>
    </source>
</evidence>
<evidence type="ECO:0000259" key="1">
    <source>
        <dbReference type="Pfam" id="PF01521"/>
    </source>
</evidence>
<gene>
    <name evidence="2" type="ORF">RWE15_22075</name>
</gene>
<sequence length="109" mass="12547">MKLKLTLNASEKLRELNKGKYHYLVLWYDIEGCGCGVNGVNRIIFSNDVKDTYRKVDSSSTEFSIWVPEQQAIFFSEELALDFKNSMFRLSSAGEILNAFISPRSLFHE</sequence>
<dbReference type="Pfam" id="PF01521">
    <property type="entry name" value="Fe-S_biosyn"/>
    <property type="match status" value="1"/>
</dbReference>
<dbReference type="InterPro" id="IPR000361">
    <property type="entry name" value="ATAP_core_dom"/>
</dbReference>
<name>A0ABU5CB07_9BACI</name>
<organism evidence="2 3">
    <name type="scientific">Tigheibacillus halophilus</name>
    <dbReference type="NCBI Taxonomy" id="361280"/>
    <lineage>
        <taxon>Bacteria</taxon>
        <taxon>Bacillati</taxon>
        <taxon>Bacillota</taxon>
        <taxon>Bacilli</taxon>
        <taxon>Bacillales</taxon>
        <taxon>Bacillaceae</taxon>
        <taxon>Tigheibacillus</taxon>
    </lineage>
</organism>